<protein>
    <submittedName>
        <fullName evidence="13">Methyl-accepting chemotaxis protein</fullName>
    </submittedName>
</protein>
<dbReference type="AlphaFoldDB" id="A0A5N7J4F4"/>
<feature type="domain" description="HAMP" evidence="12">
    <location>
        <begin position="308"/>
        <end position="360"/>
    </location>
</feature>
<feature type="transmembrane region" description="Helical" evidence="10">
    <location>
        <begin position="284"/>
        <end position="306"/>
    </location>
</feature>
<dbReference type="GO" id="GO:0005886">
    <property type="term" value="C:plasma membrane"/>
    <property type="evidence" value="ECO:0007669"/>
    <property type="project" value="UniProtKB-SubCell"/>
</dbReference>
<keyword evidence="4 10" id="KW-0812">Transmembrane</keyword>
<evidence type="ECO:0000256" key="6">
    <source>
        <dbReference type="ARBA" id="ARBA00023136"/>
    </source>
</evidence>
<dbReference type="Gene3D" id="3.30.450.20">
    <property type="entry name" value="PAS domain"/>
    <property type="match status" value="2"/>
</dbReference>
<evidence type="ECO:0000256" key="3">
    <source>
        <dbReference type="ARBA" id="ARBA00022500"/>
    </source>
</evidence>
<proteinExistence type="inferred from homology"/>
<evidence type="ECO:0000256" key="8">
    <source>
        <dbReference type="ARBA" id="ARBA00029447"/>
    </source>
</evidence>
<dbReference type="CDD" id="cd11386">
    <property type="entry name" value="MCP_signal"/>
    <property type="match status" value="1"/>
</dbReference>
<dbReference type="InterPro" id="IPR033479">
    <property type="entry name" value="dCache_1"/>
</dbReference>
<dbReference type="PANTHER" id="PTHR32089">
    <property type="entry name" value="METHYL-ACCEPTING CHEMOTAXIS PROTEIN MCPB"/>
    <property type="match status" value="1"/>
</dbReference>
<evidence type="ECO:0000256" key="2">
    <source>
        <dbReference type="ARBA" id="ARBA00022475"/>
    </source>
</evidence>
<comment type="caution">
    <text evidence="13">The sequence shown here is derived from an EMBL/GenBank/DDBJ whole genome shotgun (WGS) entry which is preliminary data.</text>
</comment>
<comment type="subcellular location">
    <subcellularLocation>
        <location evidence="1">Cell membrane</location>
        <topology evidence="1">Multi-pass membrane protein</topology>
    </subcellularLocation>
</comment>
<evidence type="ECO:0000256" key="10">
    <source>
        <dbReference type="SAM" id="Phobius"/>
    </source>
</evidence>
<dbReference type="CDD" id="cd12913">
    <property type="entry name" value="PDC1_MCP_like"/>
    <property type="match status" value="1"/>
</dbReference>
<feature type="transmembrane region" description="Helical" evidence="10">
    <location>
        <begin position="15"/>
        <end position="35"/>
    </location>
</feature>
<keyword evidence="5 10" id="KW-1133">Transmembrane helix</keyword>
<dbReference type="RefSeq" id="WP_162523238.1">
    <property type="nucleotide sequence ID" value="NZ_SPSE01000041.1"/>
</dbReference>
<gene>
    <name evidence="13" type="ORF">E4V82_16040</name>
</gene>
<evidence type="ECO:0000256" key="9">
    <source>
        <dbReference type="PROSITE-ProRule" id="PRU00284"/>
    </source>
</evidence>
<dbReference type="Proteomes" id="UP000342249">
    <property type="component" value="Unassembled WGS sequence"/>
</dbReference>
<dbReference type="CDD" id="cd12912">
    <property type="entry name" value="PDC2_MCP_like"/>
    <property type="match status" value="1"/>
</dbReference>
<dbReference type="SUPFAM" id="SSF103190">
    <property type="entry name" value="Sensory domain-like"/>
    <property type="match status" value="1"/>
</dbReference>
<evidence type="ECO:0000313" key="14">
    <source>
        <dbReference type="Proteomes" id="UP000342249"/>
    </source>
</evidence>
<sequence>MKSKKLKLNSIRTKLIISLVSICIIPLIILGIGSYRQSKSILNNKLTVTSTQTLTEINNGLSNYLNGFSNMLSLTSNNYNFINVDTGNNINYIPDLLKGVTESNKDILDTSYGTSTGKFNTYPNDTMPPGYDATKSSWYKQALEHKGQVIITPEYIDKGTKKSVITLAKTVEKNGKVVGVVEIDLALNTLAEQISTKKLGNTGYVFISEVSGKVLAHPVKKLINTDMASKLPFWNNAKSQNSGFVNYDDNGSKKFGVYQTNELTGWKLVATLEQSELSNDTKSIIHTTLLIILIMGLISVVMSLVLSKGIAYNIHNLKEVFAKASKGDLTVSIKASTKDEFEDLAISFNSMMKNISGIMNNVTNSSKTVAETSTTLASMSEEVTVSIGEVSSAIEQVSIGATQQAQSAQDGALEMDDLSNRLDKISNNSNEMDKISTGTKDLGTKGLSMMDTLIEKSNKTKSSTKEVNEIIQDMNESTKQINAISETLVSITEQTSLLSLNASIESARAGEAGKGFAVVAGEIRKLAEQSKNSTEDIKGIIANIQKKSNTAVEAIKSTQTVVDEQELAVGETKNIFSEILKSINIMITKVEEIKISIVDVNEKKQSTVLEIENISSISEQTAAASEQVSASTEEITATMEEFAKHSSELQALSEKLDNEIKKFKI</sequence>
<keyword evidence="7 9" id="KW-0807">Transducer</keyword>
<name>A0A5N7J4F4_9CLOT</name>
<dbReference type="Pfam" id="PF00015">
    <property type="entry name" value="MCPsignal"/>
    <property type="match status" value="1"/>
</dbReference>
<dbReference type="SMART" id="SM00283">
    <property type="entry name" value="MA"/>
    <property type="match status" value="1"/>
</dbReference>
<dbReference type="GO" id="GO:0006935">
    <property type="term" value="P:chemotaxis"/>
    <property type="evidence" value="ECO:0007669"/>
    <property type="project" value="UniProtKB-KW"/>
</dbReference>
<evidence type="ECO:0000256" key="5">
    <source>
        <dbReference type="ARBA" id="ARBA00022989"/>
    </source>
</evidence>
<dbReference type="SUPFAM" id="SSF58104">
    <property type="entry name" value="Methyl-accepting chemotaxis protein (MCP) signaling domain"/>
    <property type="match status" value="1"/>
</dbReference>
<keyword evidence="6 10" id="KW-0472">Membrane</keyword>
<keyword evidence="2" id="KW-1003">Cell membrane</keyword>
<evidence type="ECO:0000313" key="13">
    <source>
        <dbReference type="EMBL" id="MPQ63615.1"/>
    </source>
</evidence>
<dbReference type="PROSITE" id="PS50885">
    <property type="entry name" value="HAMP"/>
    <property type="match status" value="1"/>
</dbReference>
<dbReference type="CDD" id="cd06225">
    <property type="entry name" value="HAMP"/>
    <property type="match status" value="1"/>
</dbReference>
<dbReference type="InterPro" id="IPR029151">
    <property type="entry name" value="Sensor-like_sf"/>
</dbReference>
<keyword evidence="3" id="KW-0145">Chemotaxis</keyword>
<feature type="domain" description="Methyl-accepting transducer" evidence="11">
    <location>
        <begin position="379"/>
        <end position="636"/>
    </location>
</feature>
<evidence type="ECO:0000259" key="11">
    <source>
        <dbReference type="PROSITE" id="PS50111"/>
    </source>
</evidence>
<evidence type="ECO:0000256" key="4">
    <source>
        <dbReference type="ARBA" id="ARBA00022692"/>
    </source>
</evidence>
<dbReference type="EMBL" id="SPSF01000040">
    <property type="protein sequence ID" value="MPQ63615.1"/>
    <property type="molecule type" value="Genomic_DNA"/>
</dbReference>
<dbReference type="PANTHER" id="PTHR32089:SF114">
    <property type="entry name" value="METHYL-ACCEPTING CHEMOTAXIS PROTEIN MCPB"/>
    <property type="match status" value="1"/>
</dbReference>
<evidence type="ECO:0000256" key="1">
    <source>
        <dbReference type="ARBA" id="ARBA00004651"/>
    </source>
</evidence>
<dbReference type="PROSITE" id="PS50111">
    <property type="entry name" value="CHEMOTAXIS_TRANSDUC_2"/>
    <property type="match status" value="1"/>
</dbReference>
<dbReference type="SMART" id="SM00304">
    <property type="entry name" value="HAMP"/>
    <property type="match status" value="1"/>
</dbReference>
<dbReference type="InterPro" id="IPR004089">
    <property type="entry name" value="MCPsignal_dom"/>
</dbReference>
<dbReference type="InterPro" id="IPR003660">
    <property type="entry name" value="HAMP_dom"/>
</dbReference>
<dbReference type="GO" id="GO:0007165">
    <property type="term" value="P:signal transduction"/>
    <property type="evidence" value="ECO:0007669"/>
    <property type="project" value="UniProtKB-KW"/>
</dbReference>
<dbReference type="Gene3D" id="1.10.287.950">
    <property type="entry name" value="Methyl-accepting chemotaxis protein"/>
    <property type="match status" value="1"/>
</dbReference>
<reference evidence="13 14" key="1">
    <citation type="journal article" date="2019" name="Lett. Appl. Microbiol.">
        <title>A case of 'blown pack' spoilage of vacuum-packaged pork likely associated with Clostridium estertheticum in Canada.</title>
        <authorList>
            <person name="Zhang P."/>
            <person name="Ward P."/>
            <person name="McMullen L.M."/>
            <person name="Yang X."/>
        </authorList>
    </citation>
    <scope>NUCLEOTIDE SEQUENCE [LARGE SCALE GENOMIC DNA]</scope>
    <source>
        <strain evidence="13 14">MA19</strain>
    </source>
</reference>
<dbReference type="Pfam" id="PF00672">
    <property type="entry name" value="HAMP"/>
    <property type="match status" value="1"/>
</dbReference>
<evidence type="ECO:0000256" key="7">
    <source>
        <dbReference type="ARBA" id="ARBA00023224"/>
    </source>
</evidence>
<dbReference type="Pfam" id="PF02743">
    <property type="entry name" value="dCache_1"/>
    <property type="match status" value="1"/>
</dbReference>
<organism evidence="13 14">
    <name type="scientific">Clostridium estertheticum</name>
    <dbReference type="NCBI Taxonomy" id="238834"/>
    <lineage>
        <taxon>Bacteria</taxon>
        <taxon>Bacillati</taxon>
        <taxon>Bacillota</taxon>
        <taxon>Clostridia</taxon>
        <taxon>Eubacteriales</taxon>
        <taxon>Clostridiaceae</taxon>
        <taxon>Clostridium</taxon>
    </lineage>
</organism>
<evidence type="ECO:0000259" key="12">
    <source>
        <dbReference type="PROSITE" id="PS50885"/>
    </source>
</evidence>
<comment type="similarity">
    <text evidence="8">Belongs to the methyl-accepting chemotaxis (MCP) protein family.</text>
</comment>
<dbReference type="Gene3D" id="1.10.8.500">
    <property type="entry name" value="HAMP domain in histidine kinase"/>
    <property type="match status" value="1"/>
</dbReference>
<accession>A0A5N7J4F4</accession>